<dbReference type="SUPFAM" id="SSF57667">
    <property type="entry name" value="beta-beta-alpha zinc fingers"/>
    <property type="match status" value="2"/>
</dbReference>
<keyword evidence="3" id="KW-0677">Repeat</keyword>
<dbReference type="GO" id="GO:0008270">
    <property type="term" value="F:zinc ion binding"/>
    <property type="evidence" value="ECO:0007669"/>
    <property type="project" value="UniProtKB-KW"/>
</dbReference>
<protein>
    <recommendedName>
        <fullName evidence="9">C2H2-type domain-containing protein</fullName>
    </recommendedName>
</protein>
<dbReference type="GO" id="GO:0000978">
    <property type="term" value="F:RNA polymerase II cis-regulatory region sequence-specific DNA binding"/>
    <property type="evidence" value="ECO:0007669"/>
    <property type="project" value="TreeGrafter"/>
</dbReference>
<evidence type="ECO:0000256" key="7">
    <source>
        <dbReference type="PROSITE-ProRule" id="PRU00042"/>
    </source>
</evidence>
<keyword evidence="5" id="KW-0862">Zinc</keyword>
<feature type="region of interest" description="Disordered" evidence="8">
    <location>
        <begin position="83"/>
        <end position="122"/>
    </location>
</feature>
<evidence type="ECO:0000313" key="10">
    <source>
        <dbReference type="EMBL" id="CAD5116734.1"/>
    </source>
</evidence>
<dbReference type="OrthoDB" id="6077919at2759"/>
<dbReference type="InterPro" id="IPR036236">
    <property type="entry name" value="Znf_C2H2_sf"/>
</dbReference>
<dbReference type="PROSITE" id="PS50157">
    <property type="entry name" value="ZINC_FINGER_C2H2_2"/>
    <property type="match status" value="3"/>
</dbReference>
<dbReference type="Proteomes" id="UP000549394">
    <property type="component" value="Unassembled WGS sequence"/>
</dbReference>
<comment type="caution">
    <text evidence="10">The sequence shown here is derived from an EMBL/GenBank/DDBJ whole genome shotgun (WGS) entry which is preliminary data.</text>
</comment>
<dbReference type="PANTHER" id="PTHR24388">
    <property type="entry name" value="ZINC FINGER PROTEIN"/>
    <property type="match status" value="1"/>
</dbReference>
<evidence type="ECO:0000256" key="1">
    <source>
        <dbReference type="ARBA" id="ARBA00004123"/>
    </source>
</evidence>
<dbReference type="InterPro" id="IPR050527">
    <property type="entry name" value="Snail/Krueppel_Znf"/>
</dbReference>
<accession>A0A7I8VMM7</accession>
<dbReference type="PROSITE" id="PS00028">
    <property type="entry name" value="ZINC_FINGER_C2H2_1"/>
    <property type="match status" value="3"/>
</dbReference>
<evidence type="ECO:0000256" key="4">
    <source>
        <dbReference type="ARBA" id="ARBA00022771"/>
    </source>
</evidence>
<keyword evidence="6" id="KW-0539">Nucleus</keyword>
<evidence type="ECO:0000256" key="3">
    <source>
        <dbReference type="ARBA" id="ARBA00022737"/>
    </source>
</evidence>
<feature type="compositionally biased region" description="Polar residues" evidence="8">
    <location>
        <begin position="96"/>
        <end position="106"/>
    </location>
</feature>
<feature type="domain" description="C2H2-type" evidence="9">
    <location>
        <begin position="281"/>
        <end position="308"/>
    </location>
</feature>
<dbReference type="AlphaFoldDB" id="A0A7I8VMM7"/>
<feature type="region of interest" description="Disordered" evidence="8">
    <location>
        <begin position="159"/>
        <end position="188"/>
    </location>
</feature>
<keyword evidence="2" id="KW-0479">Metal-binding</keyword>
<proteinExistence type="predicted"/>
<feature type="domain" description="C2H2-type" evidence="9">
    <location>
        <begin position="251"/>
        <end position="274"/>
    </location>
</feature>
<evidence type="ECO:0000313" key="11">
    <source>
        <dbReference type="Proteomes" id="UP000549394"/>
    </source>
</evidence>
<dbReference type="EMBL" id="CAJFCJ010000006">
    <property type="protein sequence ID" value="CAD5116734.1"/>
    <property type="molecule type" value="Genomic_DNA"/>
</dbReference>
<keyword evidence="11" id="KW-1185">Reference proteome</keyword>
<evidence type="ECO:0000259" key="9">
    <source>
        <dbReference type="PROSITE" id="PS50157"/>
    </source>
</evidence>
<dbReference type="InterPro" id="IPR013087">
    <property type="entry name" value="Znf_C2H2_type"/>
</dbReference>
<evidence type="ECO:0000256" key="6">
    <source>
        <dbReference type="ARBA" id="ARBA00023242"/>
    </source>
</evidence>
<dbReference type="PANTHER" id="PTHR24388:SF54">
    <property type="entry name" value="PROTEIN ESCARGOT"/>
    <property type="match status" value="1"/>
</dbReference>
<gene>
    <name evidence="10" type="ORF">DGYR_LOCUS5329</name>
</gene>
<evidence type="ECO:0000256" key="2">
    <source>
        <dbReference type="ARBA" id="ARBA00022723"/>
    </source>
</evidence>
<dbReference type="SMART" id="SM00355">
    <property type="entry name" value="ZnF_C2H2"/>
    <property type="match status" value="3"/>
</dbReference>
<dbReference type="Gene3D" id="3.30.160.60">
    <property type="entry name" value="Classic Zinc Finger"/>
    <property type="match status" value="1"/>
</dbReference>
<sequence length="326" mass="36675">MVSQTSDPLCESLKAALRDWCRTNCSFTDNLSITGSIHLSCDGHAMLNCLLQENINPKAPIKPKRLRRKSFTSSATSLVEKCLQPPADEKEEKGMKQSTSGSSIQSKLKALYPKKNKVSKEQKIDTPNVDAFTQTPSRKTQTVVERLFDKSSTIASPPVELPSDILNVSKKSTKSNRQRSFSFTESKRSKRQKYDDTLLSLTDGEDDEPLEVKDLSKSTTEIGCTLCNRHFPSTSCLKEHVIKVHMQIKMHSCDMCDRDFYSKGALKMHKMRQHDPVENQIRCTVCEKSFILAYELREHLVVDHGDSSIVEEDGSPNKTKAIETAV</sequence>
<name>A0A7I8VMM7_9ANNE</name>
<evidence type="ECO:0000256" key="8">
    <source>
        <dbReference type="SAM" id="MobiDB-lite"/>
    </source>
</evidence>
<evidence type="ECO:0000256" key="5">
    <source>
        <dbReference type="ARBA" id="ARBA00022833"/>
    </source>
</evidence>
<feature type="domain" description="C2H2-type" evidence="9">
    <location>
        <begin position="222"/>
        <end position="250"/>
    </location>
</feature>
<reference evidence="10 11" key="1">
    <citation type="submission" date="2020-08" db="EMBL/GenBank/DDBJ databases">
        <authorList>
            <person name="Hejnol A."/>
        </authorList>
    </citation>
    <scope>NUCLEOTIDE SEQUENCE [LARGE SCALE GENOMIC DNA]</scope>
</reference>
<organism evidence="10 11">
    <name type="scientific">Dimorphilus gyrociliatus</name>
    <dbReference type="NCBI Taxonomy" id="2664684"/>
    <lineage>
        <taxon>Eukaryota</taxon>
        <taxon>Metazoa</taxon>
        <taxon>Spiralia</taxon>
        <taxon>Lophotrochozoa</taxon>
        <taxon>Annelida</taxon>
        <taxon>Polychaeta</taxon>
        <taxon>Polychaeta incertae sedis</taxon>
        <taxon>Dinophilidae</taxon>
        <taxon>Dimorphilus</taxon>
    </lineage>
</organism>
<comment type="subcellular location">
    <subcellularLocation>
        <location evidence="1">Nucleus</location>
    </subcellularLocation>
</comment>
<keyword evidence="4 7" id="KW-0863">Zinc-finger</keyword>
<dbReference type="GO" id="GO:0000981">
    <property type="term" value="F:DNA-binding transcription factor activity, RNA polymerase II-specific"/>
    <property type="evidence" value="ECO:0007669"/>
    <property type="project" value="TreeGrafter"/>
</dbReference>
<dbReference type="GO" id="GO:0005634">
    <property type="term" value="C:nucleus"/>
    <property type="evidence" value="ECO:0007669"/>
    <property type="project" value="UniProtKB-SubCell"/>
</dbReference>